<feature type="signal peptide" evidence="1">
    <location>
        <begin position="1"/>
        <end position="19"/>
    </location>
</feature>
<organism evidence="3 4">
    <name type="scientific">Phnomibacter ginsenosidimutans</name>
    <dbReference type="NCBI Taxonomy" id="2676868"/>
    <lineage>
        <taxon>Bacteria</taxon>
        <taxon>Pseudomonadati</taxon>
        <taxon>Bacteroidota</taxon>
        <taxon>Chitinophagia</taxon>
        <taxon>Chitinophagales</taxon>
        <taxon>Chitinophagaceae</taxon>
        <taxon>Phnomibacter</taxon>
    </lineage>
</organism>
<accession>A0A6I6G9A4</accession>
<keyword evidence="1" id="KW-0732">Signal</keyword>
<reference evidence="3 4" key="1">
    <citation type="submission" date="2019-11" db="EMBL/GenBank/DDBJ databases">
        <authorList>
            <person name="Im W.T."/>
        </authorList>
    </citation>
    <scope>NUCLEOTIDE SEQUENCE [LARGE SCALE GENOMIC DNA]</scope>
    <source>
        <strain evidence="3 4">SB-02</strain>
    </source>
</reference>
<protein>
    <submittedName>
        <fullName evidence="3">Outer membrane beta-barrel protein</fullName>
    </submittedName>
</protein>
<dbReference type="RefSeq" id="WP_157479297.1">
    <property type="nucleotide sequence ID" value="NZ_CP046566.1"/>
</dbReference>
<dbReference type="AlphaFoldDB" id="A0A6I6G9A4"/>
<evidence type="ECO:0000313" key="3">
    <source>
        <dbReference type="EMBL" id="QGW28944.1"/>
    </source>
</evidence>
<dbReference type="Pfam" id="PF13568">
    <property type="entry name" value="OMP_b-brl_2"/>
    <property type="match status" value="1"/>
</dbReference>
<sequence length="188" mass="21052">MKYIFTLIVLTCTAPLLHAQTETRIGANFTADLTFSNDLKPGVGLALERKLTKHSGLETGVYYRNNPVHFTTYVQVPPGGMFVFNSTVAERFISVPVLYKFYSRIVNISAGPTFDFLLDAVQTKGAPNVVVTNYETSNSFDMGLMLKLGKQIKLANHWLLEPELRLNPLFSGERVYGGFSLGTRYVFR</sequence>
<evidence type="ECO:0000259" key="2">
    <source>
        <dbReference type="Pfam" id="PF13568"/>
    </source>
</evidence>
<evidence type="ECO:0000313" key="4">
    <source>
        <dbReference type="Proteomes" id="UP000426027"/>
    </source>
</evidence>
<name>A0A6I6G9A4_9BACT</name>
<proteinExistence type="predicted"/>
<dbReference type="Proteomes" id="UP000426027">
    <property type="component" value="Chromosome"/>
</dbReference>
<evidence type="ECO:0000256" key="1">
    <source>
        <dbReference type="SAM" id="SignalP"/>
    </source>
</evidence>
<gene>
    <name evidence="3" type="ORF">GLV81_13290</name>
</gene>
<dbReference type="KEGG" id="fls:GLV81_13290"/>
<feature type="domain" description="Outer membrane protein beta-barrel" evidence="2">
    <location>
        <begin position="41"/>
        <end position="165"/>
    </location>
</feature>
<dbReference type="InterPro" id="IPR025665">
    <property type="entry name" value="Beta-barrel_OMP_2"/>
</dbReference>
<feature type="chain" id="PRO_5026168626" evidence="1">
    <location>
        <begin position="20"/>
        <end position="188"/>
    </location>
</feature>
<dbReference type="EMBL" id="CP046566">
    <property type="protein sequence ID" value="QGW28944.1"/>
    <property type="molecule type" value="Genomic_DNA"/>
</dbReference>
<keyword evidence="4" id="KW-1185">Reference proteome</keyword>